<accession>A5KQT5</accession>
<organism evidence="2 3">
    <name type="scientific">[Ruminococcus] torques ATCC 27756</name>
    <dbReference type="NCBI Taxonomy" id="411460"/>
    <lineage>
        <taxon>Bacteria</taxon>
        <taxon>Bacillati</taxon>
        <taxon>Bacillota</taxon>
        <taxon>Clostridia</taxon>
        <taxon>Lachnospirales</taxon>
        <taxon>Lachnospiraceae</taxon>
        <taxon>Mediterraneibacter</taxon>
    </lineage>
</organism>
<evidence type="ECO:0000313" key="2">
    <source>
        <dbReference type="EMBL" id="EDK23253.1"/>
    </source>
</evidence>
<name>A5KQT5_9FIRM</name>
<proteinExistence type="predicted"/>
<dbReference type="Proteomes" id="UP000003577">
    <property type="component" value="Unassembled WGS sequence"/>
</dbReference>
<protein>
    <submittedName>
        <fullName evidence="2">Uncharacterized protein</fullName>
    </submittedName>
</protein>
<dbReference type="HOGENOM" id="CLU_3383611_0_0_9"/>
<dbReference type="AlphaFoldDB" id="A5KQT5"/>
<evidence type="ECO:0000313" key="3">
    <source>
        <dbReference type="Proteomes" id="UP000003577"/>
    </source>
</evidence>
<gene>
    <name evidence="2" type="ORF">RUMTOR_02626</name>
    <name evidence="1" type="ORF">RUMTOR_02913</name>
</gene>
<reference evidence="2 3" key="2">
    <citation type="submission" date="2007-04" db="EMBL/GenBank/DDBJ databases">
        <title>Draft genome sequence of Ruminococcus torques (ATCC 27756).</title>
        <authorList>
            <person name="Sudarsanam P."/>
            <person name="Ley R."/>
            <person name="Guruge J."/>
            <person name="Turnbaugh P.J."/>
            <person name="Mahowald M."/>
            <person name="Liep D."/>
            <person name="Gordon J."/>
        </authorList>
    </citation>
    <scope>NUCLEOTIDE SEQUENCE [LARGE SCALE GENOMIC DNA]</scope>
    <source>
        <strain evidence="2 3">ATCC 27756</strain>
    </source>
</reference>
<comment type="caution">
    <text evidence="2">The sequence shown here is derived from an EMBL/GenBank/DDBJ whole genome shotgun (WGS) entry which is preliminary data.</text>
</comment>
<reference evidence="2 3" key="1">
    <citation type="submission" date="2007-03" db="EMBL/GenBank/DDBJ databases">
        <authorList>
            <person name="Fulton L."/>
            <person name="Clifton S."/>
            <person name="Fulton B."/>
            <person name="Xu J."/>
            <person name="Minx P."/>
            <person name="Pepin K.H."/>
            <person name="Johnson M."/>
            <person name="Thiruvilangam P."/>
            <person name="Bhonagiri V."/>
            <person name="Nash W.E."/>
            <person name="Mardis E.R."/>
            <person name="Wilson R.K."/>
        </authorList>
    </citation>
    <scope>NUCLEOTIDE SEQUENCE [LARGE SCALE GENOMIC DNA]</scope>
    <source>
        <strain evidence="2 3">ATCC 27756</strain>
    </source>
</reference>
<dbReference type="EMBL" id="AAVP02000018">
    <property type="protein sequence ID" value="EDK23253.1"/>
    <property type="molecule type" value="Genomic_DNA"/>
</dbReference>
<dbReference type="EMBL" id="AAVP02000054">
    <property type="protein sequence ID" value="EDK22927.1"/>
    <property type="molecule type" value="Genomic_DNA"/>
</dbReference>
<evidence type="ECO:0000313" key="1">
    <source>
        <dbReference type="EMBL" id="EDK22927.1"/>
    </source>
</evidence>
<sequence length="33" mass="3791">MKEIQLYRLPLAILYASGSFVVSRKPRDSRVVP</sequence>
<dbReference type="PaxDb" id="411460-RUMTOR_02626"/>